<evidence type="ECO:0000256" key="2">
    <source>
        <dbReference type="ARBA" id="ARBA00005436"/>
    </source>
</evidence>
<accession>A0A485MI81</accession>
<proteinExistence type="inferred from homology"/>
<name>A0A485MI81_LYNPA</name>
<dbReference type="Gene3D" id="1.10.10.1410">
    <property type="match status" value="1"/>
</dbReference>
<dbReference type="PANTHER" id="PTHR45696">
    <property type="entry name" value="60S ACIDIC RIBOSOMAL PROTEIN P1"/>
    <property type="match status" value="1"/>
</dbReference>
<evidence type="ECO:0000256" key="1">
    <source>
        <dbReference type="ARBA" id="ARBA00003362"/>
    </source>
</evidence>
<keyword evidence="3 8" id="KW-0689">Ribosomal protein</keyword>
<keyword evidence="9" id="KW-1185">Reference proteome</keyword>
<dbReference type="GO" id="GO:0022625">
    <property type="term" value="C:cytosolic large ribosomal subunit"/>
    <property type="evidence" value="ECO:0007669"/>
    <property type="project" value="TreeGrafter"/>
</dbReference>
<dbReference type="EMBL" id="CAAGRJ010002676">
    <property type="protein sequence ID" value="VFV20550.1"/>
    <property type="molecule type" value="Genomic_DNA"/>
</dbReference>
<dbReference type="InterPro" id="IPR038716">
    <property type="entry name" value="P1/P2_N_sf"/>
</dbReference>
<reference evidence="8 9" key="1">
    <citation type="submission" date="2019-01" db="EMBL/GenBank/DDBJ databases">
        <authorList>
            <person name="Alioto T."/>
            <person name="Alioto T."/>
        </authorList>
    </citation>
    <scope>NUCLEOTIDE SEQUENCE [LARGE SCALE GENOMIC DNA]</scope>
</reference>
<comment type="function">
    <text evidence="1">Plays an important role in the elongation step of protein synthesis.</text>
</comment>
<comment type="subunit">
    <text evidence="5">Heterodimer with RPLP2 at the lateral ribosomal stalk of the large ribosomal subunit.</text>
</comment>
<dbReference type="GO" id="GO:0030295">
    <property type="term" value="F:protein kinase activator activity"/>
    <property type="evidence" value="ECO:0007669"/>
    <property type="project" value="TreeGrafter"/>
</dbReference>
<gene>
    <name evidence="8" type="ORF">LYPA_23C001592</name>
</gene>
<evidence type="ECO:0000256" key="7">
    <source>
        <dbReference type="ARBA" id="ARBA00042918"/>
    </source>
</evidence>
<evidence type="ECO:0000256" key="5">
    <source>
        <dbReference type="ARBA" id="ARBA00038554"/>
    </source>
</evidence>
<dbReference type="Proteomes" id="UP000386466">
    <property type="component" value="Unassembled WGS sequence"/>
</dbReference>
<evidence type="ECO:0000313" key="9">
    <source>
        <dbReference type="Proteomes" id="UP000386466"/>
    </source>
</evidence>
<organism evidence="8 9">
    <name type="scientific">Lynx pardinus</name>
    <name type="common">Iberian lynx</name>
    <name type="synonym">Felis pardina</name>
    <dbReference type="NCBI Taxonomy" id="191816"/>
    <lineage>
        <taxon>Eukaryota</taxon>
        <taxon>Metazoa</taxon>
        <taxon>Chordata</taxon>
        <taxon>Craniata</taxon>
        <taxon>Vertebrata</taxon>
        <taxon>Euteleostomi</taxon>
        <taxon>Mammalia</taxon>
        <taxon>Eutheria</taxon>
        <taxon>Laurasiatheria</taxon>
        <taxon>Carnivora</taxon>
        <taxon>Feliformia</taxon>
        <taxon>Felidae</taxon>
        <taxon>Felinae</taxon>
        <taxon>Lynx</taxon>
    </lineage>
</organism>
<dbReference type="GO" id="GO:0043021">
    <property type="term" value="F:ribonucleoprotein complex binding"/>
    <property type="evidence" value="ECO:0007669"/>
    <property type="project" value="TreeGrafter"/>
</dbReference>
<dbReference type="FunFam" id="1.10.10.1410:FF:000001">
    <property type="entry name" value="60S acidic ribosomal protein P1"/>
    <property type="match status" value="1"/>
</dbReference>
<protein>
    <recommendedName>
        <fullName evidence="6">Large ribosomal subunit protein P1</fullName>
    </recommendedName>
    <alternativeName>
        <fullName evidence="7">60S acidic ribosomal protein P1</fullName>
    </alternativeName>
</protein>
<dbReference type="GO" id="GO:0003735">
    <property type="term" value="F:structural constituent of ribosome"/>
    <property type="evidence" value="ECO:0007669"/>
    <property type="project" value="TreeGrafter"/>
</dbReference>
<evidence type="ECO:0000313" key="8">
    <source>
        <dbReference type="EMBL" id="VFV20550.1"/>
    </source>
</evidence>
<evidence type="ECO:0000256" key="6">
    <source>
        <dbReference type="ARBA" id="ARBA00041116"/>
    </source>
</evidence>
<dbReference type="PANTHER" id="PTHR45696:SF10">
    <property type="entry name" value="LARGE RIBOSOMAL SUBUNIT PROTEIN P1"/>
    <property type="match status" value="1"/>
</dbReference>
<dbReference type="GO" id="GO:0002181">
    <property type="term" value="P:cytoplasmic translation"/>
    <property type="evidence" value="ECO:0007669"/>
    <property type="project" value="TreeGrafter"/>
</dbReference>
<dbReference type="AlphaFoldDB" id="A0A485MI81"/>
<evidence type="ECO:0000256" key="4">
    <source>
        <dbReference type="ARBA" id="ARBA00023274"/>
    </source>
</evidence>
<keyword evidence="4" id="KW-0687">Ribonucleoprotein</keyword>
<evidence type="ECO:0000256" key="3">
    <source>
        <dbReference type="ARBA" id="ARBA00022980"/>
    </source>
</evidence>
<comment type="similarity">
    <text evidence="2">Belongs to the eukaryotic ribosomal protein P1/P2 family.</text>
</comment>
<dbReference type="CDD" id="cd05831">
    <property type="entry name" value="Ribosomal_P1"/>
    <property type="match status" value="1"/>
</dbReference>
<sequence length="62" mass="6439">MASLSELTCTYLTLIVHGCEVMVTEAKINALIKAAGVNVEPFWPGLLAKALASINTGASSSM</sequence>